<protein>
    <submittedName>
        <fullName evidence="2">Uncharacterized protein</fullName>
    </submittedName>
</protein>
<dbReference type="AlphaFoldDB" id="A0AAD4F0N4"/>
<accession>A0AAD4F0N4</accession>
<reference evidence="2" key="1">
    <citation type="submission" date="2023-02" db="EMBL/GenBank/DDBJ databases">
        <authorList>
            <person name="Palmer J.M."/>
        </authorList>
    </citation>
    <scope>NUCLEOTIDE SEQUENCE</scope>
    <source>
        <strain evidence="2">FW57</strain>
    </source>
</reference>
<feature type="compositionally biased region" description="Polar residues" evidence="1">
    <location>
        <begin position="130"/>
        <end position="152"/>
    </location>
</feature>
<feature type="compositionally biased region" description="Polar residues" evidence="1">
    <location>
        <begin position="106"/>
        <end position="115"/>
    </location>
</feature>
<dbReference type="PANTHER" id="PTHR37540">
    <property type="entry name" value="TRANSCRIPTION FACTOR (ACR-2), PUTATIVE-RELATED-RELATED"/>
    <property type="match status" value="1"/>
</dbReference>
<evidence type="ECO:0000313" key="2">
    <source>
        <dbReference type="EMBL" id="KAG7290954.1"/>
    </source>
</evidence>
<dbReference type="Proteomes" id="UP001197093">
    <property type="component" value="Unassembled WGS sequence"/>
</dbReference>
<gene>
    <name evidence="2" type="ORF">NEMBOFW57_000960</name>
</gene>
<dbReference type="EMBL" id="JAHCVI010000001">
    <property type="protein sequence ID" value="KAG7290954.1"/>
    <property type="molecule type" value="Genomic_DNA"/>
</dbReference>
<organism evidence="2 3">
    <name type="scientific">Staphylotrichum longicolle</name>
    <dbReference type="NCBI Taxonomy" id="669026"/>
    <lineage>
        <taxon>Eukaryota</taxon>
        <taxon>Fungi</taxon>
        <taxon>Dikarya</taxon>
        <taxon>Ascomycota</taxon>
        <taxon>Pezizomycotina</taxon>
        <taxon>Sordariomycetes</taxon>
        <taxon>Sordariomycetidae</taxon>
        <taxon>Sordariales</taxon>
        <taxon>Chaetomiaceae</taxon>
        <taxon>Staphylotrichum</taxon>
    </lineage>
</organism>
<evidence type="ECO:0000256" key="1">
    <source>
        <dbReference type="SAM" id="MobiDB-lite"/>
    </source>
</evidence>
<feature type="region of interest" description="Disordered" evidence="1">
    <location>
        <begin position="69"/>
        <end position="159"/>
    </location>
</feature>
<proteinExistence type="predicted"/>
<comment type="caution">
    <text evidence="2">The sequence shown here is derived from an EMBL/GenBank/DDBJ whole genome shotgun (WGS) entry which is preliminary data.</text>
</comment>
<keyword evidence="3" id="KW-1185">Reference proteome</keyword>
<evidence type="ECO:0000313" key="3">
    <source>
        <dbReference type="Proteomes" id="UP001197093"/>
    </source>
</evidence>
<dbReference type="PANTHER" id="PTHR37540:SF5">
    <property type="entry name" value="TRANSCRIPTION FACTOR DOMAIN-CONTAINING PROTEIN"/>
    <property type="match status" value="1"/>
</dbReference>
<sequence>MDHFNATIKDGKLVKTRRGLQVSRQKFNGLSFVNASPQEATSGPGPSGAATVYSPAPHEIRFIEEGSELQNDAASRKDAAWQESSEAAQGTRRRRKAARRGLSPATPLTGTLTRPSPSPSGDRAFKLRHTASNPDMLQIPSNPSSPASGTPEPNSPLRDEDWDLFQRYIHSTPRSMYPYEDMLSYNVARTPEFHAMVAADVAAVHCVLMCGRITEGINSQTEPKDLAYHISKICAILNRKLSQHQTADAVTLHCIAKLARVGCYVGRLDHWDLHMRGLQKVLDLNGGLDGLPPWLVAELHK</sequence>
<name>A0AAD4F0N4_9PEZI</name>